<dbReference type="Proteomes" id="UP001272097">
    <property type="component" value="Unassembled WGS sequence"/>
</dbReference>
<comment type="caution">
    <text evidence="1">The sequence shown here is derived from an EMBL/GenBank/DDBJ whole genome shotgun (WGS) entry which is preliminary data.</text>
</comment>
<evidence type="ECO:0000313" key="1">
    <source>
        <dbReference type="EMBL" id="MDX8438316.1"/>
    </source>
</evidence>
<name>A0ABU4WQL0_9HYPH</name>
<sequence length="275" mass="30998">MNQHVNCTSPFSNLMEADDVGDTLLSAIQNARSRLEELSLDEQDSGLGAASTNANYCSALEILRTWDKPAMTLQSAIEAVRFALDEVRDLEASPVVFPMLAAATSYFDQRNAFSVEFCPEGEIILKLASELEVLENRYISLDKEATTKRNSGEPSFYRIYRDSEMQHVFDRILIFRETISALEANSVRSAVVQLATANTIVADITDSEHTDYEMGRLKRAYDRLIHSSMSVLLRETTLEEGAYAINHMMSFYRNPWEPYEARVRAIDEKHAGFAA</sequence>
<reference evidence="1 2" key="1">
    <citation type="submission" date="2023-08" db="EMBL/GenBank/DDBJ databases">
        <title>Implementing the SeqCode for naming new Mesorhizobium species isolated from Vachellia karroo root nodules.</title>
        <authorList>
            <person name="Van Lill M."/>
        </authorList>
    </citation>
    <scope>NUCLEOTIDE SEQUENCE [LARGE SCALE GENOMIC DNA]</scope>
    <source>
        <strain evidence="1 2">VK3E</strain>
    </source>
</reference>
<dbReference type="RefSeq" id="WP_320212155.1">
    <property type="nucleotide sequence ID" value="NZ_JAVIIS010000002.1"/>
</dbReference>
<protein>
    <submittedName>
        <fullName evidence="1">Uncharacterized protein</fullName>
    </submittedName>
</protein>
<dbReference type="EMBL" id="JAVIIS010000002">
    <property type="protein sequence ID" value="MDX8438316.1"/>
    <property type="molecule type" value="Genomic_DNA"/>
</dbReference>
<organism evidence="1 2">
    <name type="scientific">Mesorhizobium australafricanum</name>
    <dbReference type="NCBI Taxonomy" id="3072311"/>
    <lineage>
        <taxon>Bacteria</taxon>
        <taxon>Pseudomonadati</taxon>
        <taxon>Pseudomonadota</taxon>
        <taxon>Alphaproteobacteria</taxon>
        <taxon>Hyphomicrobiales</taxon>
        <taxon>Phyllobacteriaceae</taxon>
        <taxon>Mesorhizobium</taxon>
    </lineage>
</organism>
<accession>A0ABU4WQL0</accession>
<keyword evidence="2" id="KW-1185">Reference proteome</keyword>
<gene>
    <name evidence="1" type="ORF">RFM51_01840</name>
</gene>
<proteinExistence type="predicted"/>
<evidence type="ECO:0000313" key="2">
    <source>
        <dbReference type="Proteomes" id="UP001272097"/>
    </source>
</evidence>